<protein>
    <recommendedName>
        <fullName evidence="15">mRNA export factor</fullName>
    </recommendedName>
</protein>
<evidence type="ECO:0000313" key="14">
    <source>
        <dbReference type="Proteomes" id="UP001487740"/>
    </source>
</evidence>
<evidence type="ECO:0000256" key="3">
    <source>
        <dbReference type="ARBA" id="ARBA00007830"/>
    </source>
</evidence>
<evidence type="ECO:0000256" key="6">
    <source>
        <dbReference type="ARBA" id="ARBA00022574"/>
    </source>
</evidence>
<evidence type="ECO:0000256" key="9">
    <source>
        <dbReference type="ARBA" id="ARBA00022776"/>
    </source>
</evidence>
<dbReference type="PANTHER" id="PTHR10971">
    <property type="entry name" value="MRNA EXPORT FACTOR AND BUB3"/>
    <property type="match status" value="1"/>
</dbReference>
<dbReference type="AlphaFoldDB" id="A0AAW0UIK4"/>
<comment type="caution">
    <text evidence="13">The sequence shown here is derived from an EMBL/GenBank/DDBJ whole genome shotgun (WGS) entry which is preliminary data.</text>
</comment>
<keyword evidence="11" id="KW-0131">Cell cycle</keyword>
<keyword evidence="10" id="KW-0539">Nucleus</keyword>
<keyword evidence="7" id="KW-0132">Cell division</keyword>
<dbReference type="SMART" id="SM00320">
    <property type="entry name" value="WD40"/>
    <property type="match status" value="4"/>
</dbReference>
<evidence type="ECO:0000256" key="5">
    <source>
        <dbReference type="ARBA" id="ARBA00022490"/>
    </source>
</evidence>
<dbReference type="InterPro" id="IPR001680">
    <property type="entry name" value="WD40_rpt"/>
</dbReference>
<dbReference type="GO" id="GO:0051301">
    <property type="term" value="P:cell division"/>
    <property type="evidence" value="ECO:0007669"/>
    <property type="project" value="UniProtKB-KW"/>
</dbReference>
<dbReference type="Proteomes" id="UP001487740">
    <property type="component" value="Unassembled WGS sequence"/>
</dbReference>
<comment type="subcellular location">
    <subcellularLocation>
        <location evidence="2">Cytoplasm</location>
    </subcellularLocation>
    <subcellularLocation>
        <location evidence="1">Nucleus</location>
    </subcellularLocation>
</comment>
<accession>A0AAW0UIK4</accession>
<dbReference type="GO" id="GO:0005635">
    <property type="term" value="C:nuclear envelope"/>
    <property type="evidence" value="ECO:0007669"/>
    <property type="project" value="UniProtKB-ARBA"/>
</dbReference>
<dbReference type="FunFam" id="2.130.10.10:FF:000084">
    <property type="entry name" value="mRNA export factor"/>
    <property type="match status" value="1"/>
</dbReference>
<dbReference type="Gene3D" id="2.130.10.10">
    <property type="entry name" value="YVTN repeat-like/Quinoprotein amine dehydrogenase"/>
    <property type="match status" value="1"/>
</dbReference>
<evidence type="ECO:0000256" key="7">
    <source>
        <dbReference type="ARBA" id="ARBA00022618"/>
    </source>
</evidence>
<proteinExistence type="inferred from homology"/>
<feature type="repeat" description="WD" evidence="12">
    <location>
        <begin position="133"/>
        <end position="176"/>
    </location>
</feature>
<keyword evidence="8" id="KW-0677">Repeat</keyword>
<keyword evidence="5" id="KW-0963">Cytoplasm</keyword>
<evidence type="ECO:0008006" key="15">
    <source>
        <dbReference type="Google" id="ProtNLM"/>
    </source>
</evidence>
<evidence type="ECO:0000256" key="4">
    <source>
        <dbReference type="ARBA" id="ARBA00022448"/>
    </source>
</evidence>
<keyword evidence="9" id="KW-0498">Mitosis</keyword>
<name>A0AAW0UIK4_SCYPA</name>
<dbReference type="PROSITE" id="PS50082">
    <property type="entry name" value="WD_REPEATS_2"/>
    <property type="match status" value="2"/>
</dbReference>
<feature type="repeat" description="WD" evidence="12">
    <location>
        <begin position="92"/>
        <end position="133"/>
    </location>
</feature>
<evidence type="ECO:0000313" key="13">
    <source>
        <dbReference type="EMBL" id="KAK8398655.1"/>
    </source>
</evidence>
<keyword evidence="4" id="KW-0813">Transport</keyword>
<evidence type="ECO:0000256" key="2">
    <source>
        <dbReference type="ARBA" id="ARBA00004496"/>
    </source>
</evidence>
<comment type="similarity">
    <text evidence="3">Belongs to the WD repeat rae1 family.</text>
</comment>
<keyword evidence="6 12" id="KW-0853">WD repeat</keyword>
<reference evidence="13 14" key="1">
    <citation type="submission" date="2023-03" db="EMBL/GenBank/DDBJ databases">
        <title>High-quality genome of Scylla paramamosain provides insights in environmental adaptation.</title>
        <authorList>
            <person name="Zhang L."/>
        </authorList>
    </citation>
    <scope>NUCLEOTIDE SEQUENCE [LARGE SCALE GENOMIC DNA]</scope>
    <source>
        <strain evidence="13">LZ_2023a</strain>
        <tissue evidence="13">Muscle</tissue>
    </source>
</reference>
<evidence type="ECO:0000256" key="12">
    <source>
        <dbReference type="PROSITE-ProRule" id="PRU00221"/>
    </source>
</evidence>
<evidence type="ECO:0000256" key="10">
    <source>
        <dbReference type="ARBA" id="ARBA00023242"/>
    </source>
</evidence>
<dbReference type="Pfam" id="PF00400">
    <property type="entry name" value="WD40"/>
    <property type="match status" value="4"/>
</dbReference>
<dbReference type="InterPro" id="IPR015943">
    <property type="entry name" value="WD40/YVTN_repeat-like_dom_sf"/>
</dbReference>
<evidence type="ECO:0000256" key="8">
    <source>
        <dbReference type="ARBA" id="ARBA00022737"/>
    </source>
</evidence>
<organism evidence="13 14">
    <name type="scientific">Scylla paramamosain</name>
    <name type="common">Mud crab</name>
    <dbReference type="NCBI Taxonomy" id="85552"/>
    <lineage>
        <taxon>Eukaryota</taxon>
        <taxon>Metazoa</taxon>
        <taxon>Ecdysozoa</taxon>
        <taxon>Arthropoda</taxon>
        <taxon>Crustacea</taxon>
        <taxon>Multicrustacea</taxon>
        <taxon>Malacostraca</taxon>
        <taxon>Eumalacostraca</taxon>
        <taxon>Eucarida</taxon>
        <taxon>Decapoda</taxon>
        <taxon>Pleocyemata</taxon>
        <taxon>Brachyura</taxon>
        <taxon>Eubrachyura</taxon>
        <taxon>Portunoidea</taxon>
        <taxon>Portunidae</taxon>
        <taxon>Portuninae</taxon>
        <taxon>Scylla</taxon>
    </lineage>
</organism>
<dbReference type="GO" id="GO:0005737">
    <property type="term" value="C:cytoplasm"/>
    <property type="evidence" value="ECO:0007669"/>
    <property type="project" value="UniProtKB-SubCell"/>
</dbReference>
<dbReference type="PROSITE" id="PS00678">
    <property type="entry name" value="WD_REPEATS_1"/>
    <property type="match status" value="1"/>
</dbReference>
<sequence length="377" mass="42094">MVALPYNETMFNPSTFGSSGSSFTGFGLSTTTPATANPMKDFEVVNPPDDSVQCMAFSPPSIPQDFLVAGSWDNNVRCWEVQRDGKTIGKAQQTMGGPVMDVAWHDDGSKVFMASADKTVHCWDLGSNQKMQVAQHDAPVKTVHWIKAPTYSCIMTGSWDKTLKFWDTRSAQPIMTINLPERCYCADVEYPMAVVGTANRHLIVYQLEGQPQEFKQIESPLKYQHRCVAIFKDKKGAGAPAGFALGSVEGRVAIQYIVAASPRDNFTFKCHRSNGTSNGFQDIYAVNDIKFHPVHGTLSTVGSDGRFSFWDKDARTKLKNSEAMEQPISCCAFSHNGQIFAYAVSYDWSKGHEYFNPQKKNYIFLRSCYDELKPRSR</sequence>
<keyword evidence="14" id="KW-1185">Reference proteome</keyword>
<dbReference type="InterPro" id="IPR020472">
    <property type="entry name" value="WD40_PAC1"/>
</dbReference>
<dbReference type="PRINTS" id="PR00320">
    <property type="entry name" value="GPROTEINBRPT"/>
</dbReference>
<gene>
    <name evidence="13" type="ORF">O3P69_004055</name>
</gene>
<dbReference type="InterPro" id="IPR019775">
    <property type="entry name" value="WD40_repeat_CS"/>
</dbReference>
<evidence type="ECO:0000256" key="1">
    <source>
        <dbReference type="ARBA" id="ARBA00004123"/>
    </source>
</evidence>
<dbReference type="SUPFAM" id="SSF50978">
    <property type="entry name" value="WD40 repeat-like"/>
    <property type="match status" value="1"/>
</dbReference>
<dbReference type="EMBL" id="JARAKH010000012">
    <property type="protein sequence ID" value="KAK8398655.1"/>
    <property type="molecule type" value="Genomic_DNA"/>
</dbReference>
<evidence type="ECO:0000256" key="11">
    <source>
        <dbReference type="ARBA" id="ARBA00023306"/>
    </source>
</evidence>
<dbReference type="InterPro" id="IPR036322">
    <property type="entry name" value="WD40_repeat_dom_sf"/>
</dbReference>